<feature type="compositionally biased region" description="Acidic residues" evidence="2">
    <location>
        <begin position="848"/>
        <end position="872"/>
    </location>
</feature>
<dbReference type="SUPFAM" id="SSF48371">
    <property type="entry name" value="ARM repeat"/>
    <property type="match status" value="1"/>
</dbReference>
<dbReference type="InterPro" id="IPR016024">
    <property type="entry name" value="ARM-type_fold"/>
</dbReference>
<dbReference type="InterPro" id="IPR040155">
    <property type="entry name" value="CEBPZ/Mak21-like"/>
</dbReference>
<feature type="compositionally biased region" description="Basic and acidic residues" evidence="2">
    <location>
        <begin position="947"/>
        <end position="974"/>
    </location>
</feature>
<dbReference type="EMBL" id="CP111022">
    <property type="protein sequence ID" value="WAR19175.1"/>
    <property type="molecule type" value="Genomic_DNA"/>
</dbReference>
<feature type="compositionally biased region" description="Basic and acidic residues" evidence="2">
    <location>
        <begin position="110"/>
        <end position="119"/>
    </location>
</feature>
<dbReference type="Pfam" id="PF03914">
    <property type="entry name" value="CBF"/>
    <property type="match status" value="1"/>
</dbReference>
<feature type="compositionally biased region" description="Basic and acidic residues" evidence="2">
    <location>
        <begin position="633"/>
        <end position="645"/>
    </location>
</feature>
<reference evidence="4" key="1">
    <citation type="submission" date="2022-11" db="EMBL/GenBank/DDBJ databases">
        <title>Centuries of genome instability and evolution in soft-shell clam transmissible cancer (bioRxiv).</title>
        <authorList>
            <person name="Hart S.F.M."/>
            <person name="Yonemitsu M.A."/>
            <person name="Giersch R.M."/>
            <person name="Beal B.F."/>
            <person name="Arriagada G."/>
            <person name="Davis B.W."/>
            <person name="Ostrander E.A."/>
            <person name="Goff S.P."/>
            <person name="Metzger M.J."/>
        </authorList>
    </citation>
    <scope>NUCLEOTIDE SEQUENCE</scope>
    <source>
        <strain evidence="4">MELC-2E11</strain>
        <tissue evidence="4">Siphon/mantle</tissue>
    </source>
</reference>
<protein>
    <submittedName>
        <fullName evidence="4">CEBPZ-like protein</fullName>
    </submittedName>
</protein>
<evidence type="ECO:0000256" key="2">
    <source>
        <dbReference type="SAM" id="MobiDB-lite"/>
    </source>
</evidence>
<feature type="region of interest" description="Disordered" evidence="2">
    <location>
        <begin position="848"/>
        <end position="920"/>
    </location>
</feature>
<evidence type="ECO:0000259" key="3">
    <source>
        <dbReference type="Pfam" id="PF03914"/>
    </source>
</evidence>
<dbReference type="Proteomes" id="UP001164746">
    <property type="component" value="Chromosome 11"/>
</dbReference>
<evidence type="ECO:0000313" key="5">
    <source>
        <dbReference type="Proteomes" id="UP001164746"/>
    </source>
</evidence>
<evidence type="ECO:0000313" key="4">
    <source>
        <dbReference type="EMBL" id="WAR19175.1"/>
    </source>
</evidence>
<gene>
    <name evidence="4" type="ORF">MAR_001013</name>
</gene>
<feature type="region of interest" description="Disordered" evidence="2">
    <location>
        <begin position="77"/>
        <end position="144"/>
    </location>
</feature>
<dbReference type="InterPro" id="IPR005612">
    <property type="entry name" value="CCAAT-binding_factor"/>
</dbReference>
<feature type="region of interest" description="Disordered" evidence="2">
    <location>
        <begin position="934"/>
        <end position="1010"/>
    </location>
</feature>
<feature type="compositionally biased region" description="Basic residues" evidence="2">
    <location>
        <begin position="120"/>
        <end position="130"/>
    </location>
</feature>
<feature type="compositionally biased region" description="Basic and acidic residues" evidence="2">
    <location>
        <begin position="131"/>
        <end position="144"/>
    </location>
</feature>
<feature type="region of interest" description="Disordered" evidence="2">
    <location>
        <begin position="31"/>
        <end position="63"/>
    </location>
</feature>
<organism evidence="4 5">
    <name type="scientific">Mya arenaria</name>
    <name type="common">Soft-shell clam</name>
    <dbReference type="NCBI Taxonomy" id="6604"/>
    <lineage>
        <taxon>Eukaryota</taxon>
        <taxon>Metazoa</taxon>
        <taxon>Spiralia</taxon>
        <taxon>Lophotrochozoa</taxon>
        <taxon>Mollusca</taxon>
        <taxon>Bivalvia</taxon>
        <taxon>Autobranchia</taxon>
        <taxon>Heteroconchia</taxon>
        <taxon>Euheterodonta</taxon>
        <taxon>Imparidentia</taxon>
        <taxon>Neoheterodontei</taxon>
        <taxon>Myida</taxon>
        <taxon>Myoidea</taxon>
        <taxon>Myidae</taxon>
        <taxon>Mya</taxon>
    </lineage>
</organism>
<keyword evidence="5" id="KW-1185">Reference proteome</keyword>
<dbReference type="PANTHER" id="PTHR12048">
    <property type="entry name" value="CCAAT-BINDING FACTOR-RELATED"/>
    <property type="match status" value="1"/>
</dbReference>
<evidence type="ECO:0000256" key="1">
    <source>
        <dbReference type="ARBA" id="ARBA00007797"/>
    </source>
</evidence>
<comment type="similarity">
    <text evidence="1">Belongs to the CBF/MAK21 family.</text>
</comment>
<dbReference type="PANTHER" id="PTHR12048:SF0">
    <property type="entry name" value="CCAAT_ENHANCER-BINDING PROTEIN ZETA"/>
    <property type="match status" value="1"/>
</dbReference>
<accession>A0ABY7FAH0</accession>
<sequence length="1010" mass="115293">MAAKTKRKETKTRVEDNKLCLDSIAELGGTKEDLELLEDVPDSGSDSGAESLEDDIDAEPIKKEEIRSFLKQLDIYKYRPGKSQESETDAEEKKEKVNLVSPAADQGQDDGDKQEPGAKKKEKKEKNKYRVQHEEVSSTSKDPGEEYRTHMKAYVKRKYLLVKPGEYFDTQVPIDGVEQVKFSDNMIGQMEEFAAKLLNDEIAVYNKQRENSKRSDVQWMKTVLMSGTLADKIAALTVLLQETPLHNIGHLDTLFTMARKKNRRENLQAVETLKELFLTDLIPGDRKLKTFAQRDLAGLGTLTGWNKEAMDKRLLMWYFESQLKQKYAHFVTILETLAQDILLPTKQKAVSVIYNLLVEKPEEEKKLLTTLINKVGDPHYKMASSVSHLLTKLVEAHPNMKVVVVKEVERLVFRPNIADRAQYYSVCFLNQLRLSTFEKDLAAKLIGIYFSFFKGFVKKGEVDSKMMSALLTGVNRAFPYAKLEERVLSEQLDHLYKIVHIVNFNTSLQALMLLYQVMDTSQNISERYYSALYRKLSDPAIKTSSKQAAFLNLLFKSIKKDECERRVKAFIKRLLQICAYQQPNFTCGAMLLLSEVLKVKPGLLSLTHAEVDSDDEEHFVDQPEGTDEQQASVDHDDQTSGDNDKPTINTGSKTKVSSWVHRANLNHKTEKTDYDPYHRNPMYCHAENECIWELEGLTCHYHPTVALFAKQLLQGDYIDYSGDPLQDFTIIRFLDRFVYKNPKKKQQIEEKVSNLARGKSKLRGIKNMVVTSEQFAKLEERKVPVDDVYLHRYFREKSAREKKGKAEDDSDTESITDAEFDNFLEELENLSGSDDNADFADADEYADDLEQDEDEDEGLEDEDFEGDGEDLAEEGKDFDGEDEFKDIMPSKAPKRKAGKDLHKSSSKKQRNTTSDSDDILAAAEQFGDMLDEAAGSKFNTTGSHALANKDKADAKQLKWEMDRDRWLRGPSDKHRFNKKRGGQKSSRGGQKFNRGKPNGKSKNALFVNKV</sequence>
<name>A0ABY7FAH0_MYAAR</name>
<feature type="domain" description="CCAAT-binding factor" evidence="3">
    <location>
        <begin position="507"/>
        <end position="709"/>
    </location>
</feature>
<feature type="region of interest" description="Disordered" evidence="2">
    <location>
        <begin position="613"/>
        <end position="653"/>
    </location>
</feature>
<feature type="compositionally biased region" description="Basic and acidic residues" evidence="2">
    <location>
        <begin position="77"/>
        <end position="97"/>
    </location>
</feature>
<proteinExistence type="inferred from homology"/>